<gene>
    <name evidence="7" type="ORF">BK665_13555</name>
</gene>
<evidence type="ECO:0000313" key="8">
    <source>
        <dbReference type="Proteomes" id="UP000283627"/>
    </source>
</evidence>
<dbReference type="PANTHER" id="PTHR30221:SF1">
    <property type="entry name" value="SMALL-CONDUCTANCE MECHANOSENSITIVE CHANNEL"/>
    <property type="match status" value="1"/>
</dbReference>
<dbReference type="Pfam" id="PF00027">
    <property type="entry name" value="cNMP_binding"/>
    <property type="match status" value="1"/>
</dbReference>
<evidence type="ECO:0000313" key="7">
    <source>
        <dbReference type="EMBL" id="RON53922.1"/>
    </source>
</evidence>
<evidence type="ECO:0000256" key="2">
    <source>
        <dbReference type="ARBA" id="ARBA00022692"/>
    </source>
</evidence>
<dbReference type="InterPro" id="IPR023408">
    <property type="entry name" value="MscS_beta-dom_sf"/>
</dbReference>
<comment type="caution">
    <text evidence="7">The sequence shown here is derived from an EMBL/GenBank/DDBJ whole genome shotgun (WGS) entry which is preliminary data.</text>
</comment>
<feature type="domain" description="Cyclic nucleotide-binding" evidence="6">
    <location>
        <begin position="329"/>
        <end position="439"/>
    </location>
</feature>
<reference evidence="7 8" key="1">
    <citation type="submission" date="2016-10" db="EMBL/GenBank/DDBJ databases">
        <title>Comparative genome analysis of multiple Pseudomonas spp. focuses on biocontrol and plant growth promoting traits.</title>
        <authorList>
            <person name="Tao X.-Y."/>
            <person name="Taylor C.G."/>
        </authorList>
    </citation>
    <scope>NUCLEOTIDE SEQUENCE [LARGE SCALE GENOMIC DNA]</scope>
    <source>
        <strain evidence="7 8">39A2</strain>
    </source>
</reference>
<feature type="transmembrane region" description="Helical" evidence="5">
    <location>
        <begin position="37"/>
        <end position="57"/>
    </location>
</feature>
<dbReference type="InterPro" id="IPR016846">
    <property type="entry name" value="cNMP-bd_ion_channel"/>
</dbReference>
<dbReference type="RefSeq" id="WP_123406585.1">
    <property type="nucleotide sequence ID" value="NZ_MOBP01000008.1"/>
</dbReference>
<dbReference type="Proteomes" id="UP000283627">
    <property type="component" value="Unassembled WGS sequence"/>
</dbReference>
<dbReference type="Gene3D" id="2.60.120.10">
    <property type="entry name" value="Jelly Rolls"/>
    <property type="match status" value="1"/>
</dbReference>
<evidence type="ECO:0000256" key="3">
    <source>
        <dbReference type="ARBA" id="ARBA00022989"/>
    </source>
</evidence>
<comment type="similarity">
    <text evidence="5">Belongs to the MscS (TC 1.A.23) family.</text>
</comment>
<keyword evidence="5" id="KW-0997">Cell inner membrane</keyword>
<keyword evidence="2 5" id="KW-0812">Transmembrane</keyword>
<keyword evidence="5" id="KW-0406">Ion transport</keyword>
<feature type="transmembrane region" description="Helical" evidence="5">
    <location>
        <begin position="6"/>
        <end position="25"/>
    </location>
</feature>
<dbReference type="Gene3D" id="2.30.30.60">
    <property type="match status" value="1"/>
</dbReference>
<evidence type="ECO:0000256" key="5">
    <source>
        <dbReference type="RuleBase" id="RU369025"/>
    </source>
</evidence>
<dbReference type="PIRSF" id="PIRSF026673">
    <property type="entry name" value="UCP026673_ion_chan"/>
    <property type="match status" value="1"/>
</dbReference>
<comment type="subcellular location">
    <subcellularLocation>
        <location evidence="5">Cell inner membrane</location>
        <topology evidence="5">Multi-pass membrane protein</topology>
    </subcellularLocation>
    <subcellularLocation>
        <location evidence="1">Membrane</location>
    </subcellularLocation>
</comment>
<sequence length="478" mass="51568">MSLIYDHPLSWSALLLVIDALLWHLSPLQHRVTRIGLRLGLFLIFSAVIINAGVSPLQAPLFADDRVAQLGATALGIVWWLYAARVLTEVIGLVLMRRIGHSGRLLQDVIGALVFLVAIVAAAGYVLELPVKGLLATSGVVAIVVGLALQSTLSDVFSGIVLNTTKPYQVDDFVVIDGVEGKVLDIDWRATHLLTSAGTTAVVPNSVAAKAKIVNLSRPSNMHGVSISIQVPNHIRPRRVLDALDRTLQGSSTLLLNPAPKAVLKEAGETMSEYVASGFIADLSKKAEVRNQLFDLAHRHLEAAGISRQLDGVIEPSTRARALLDEVKIFRSLDEDERDRLAQAMVPQQYAAGQVVLELNEVPDALFVIATGVVSATVPDGTGQTEAGRMGPSEVMGEQSILTDTPSQACFTALTSCIIYRIDKSLTRDCMAQRGEVGRALNKLQAVRQQNSRLALMAMPVPIKKGGFLGWLKNRQTQ</sequence>
<dbReference type="CDD" id="cd00038">
    <property type="entry name" value="CAP_ED"/>
    <property type="match status" value="1"/>
</dbReference>
<evidence type="ECO:0000256" key="4">
    <source>
        <dbReference type="ARBA" id="ARBA00023136"/>
    </source>
</evidence>
<evidence type="ECO:0000259" key="6">
    <source>
        <dbReference type="PROSITE" id="PS50042"/>
    </source>
</evidence>
<dbReference type="PROSITE" id="PS50042">
    <property type="entry name" value="CNMP_BINDING_3"/>
    <property type="match status" value="1"/>
</dbReference>
<dbReference type="PANTHER" id="PTHR30221">
    <property type="entry name" value="SMALL-CONDUCTANCE MECHANOSENSITIVE CHANNEL"/>
    <property type="match status" value="1"/>
</dbReference>
<evidence type="ECO:0000256" key="1">
    <source>
        <dbReference type="ARBA" id="ARBA00004370"/>
    </source>
</evidence>
<keyword evidence="4 5" id="KW-0472">Membrane</keyword>
<proteinExistence type="inferred from homology"/>
<dbReference type="STRING" id="104087.PFAS1_20355"/>
<dbReference type="GO" id="GO:0005886">
    <property type="term" value="C:plasma membrane"/>
    <property type="evidence" value="ECO:0007669"/>
    <property type="project" value="UniProtKB-SubCell"/>
</dbReference>
<dbReference type="Pfam" id="PF00924">
    <property type="entry name" value="MS_channel_2nd"/>
    <property type="match status" value="1"/>
</dbReference>
<dbReference type="SMART" id="SM00100">
    <property type="entry name" value="cNMP"/>
    <property type="match status" value="1"/>
</dbReference>
<comment type="function">
    <text evidence="5">Mechanosensitive channel that participates in the regulation of osmotic pressure changes within the cell, opening in response to stretch forces in the membrane lipid bilayer, without the need for other proteins. Contributes to normal resistance to hypoosmotic shock. Forms an ion channel of 1.0 nanosiemens conductance with a slight preference for anions.</text>
</comment>
<dbReference type="SUPFAM" id="SSF50182">
    <property type="entry name" value="Sm-like ribonucleoproteins"/>
    <property type="match status" value="1"/>
</dbReference>
<dbReference type="InterPro" id="IPR014710">
    <property type="entry name" value="RmlC-like_jellyroll"/>
</dbReference>
<organism evidence="7 8">
    <name type="scientific">Pseudomonas frederiksbergensis</name>
    <dbReference type="NCBI Taxonomy" id="104087"/>
    <lineage>
        <taxon>Bacteria</taxon>
        <taxon>Pseudomonadati</taxon>
        <taxon>Pseudomonadota</taxon>
        <taxon>Gammaproteobacteria</taxon>
        <taxon>Pseudomonadales</taxon>
        <taxon>Pseudomonadaceae</taxon>
        <taxon>Pseudomonas</taxon>
    </lineage>
</organism>
<dbReference type="AlphaFoldDB" id="A0A423KKI5"/>
<name>A0A423KKI5_9PSED</name>
<comment type="caution">
    <text evidence="5">Lacks conserved residue(s) required for the propagation of feature annotation.</text>
</comment>
<keyword evidence="3 5" id="KW-1133">Transmembrane helix</keyword>
<dbReference type="EMBL" id="MOBP01000008">
    <property type="protein sequence ID" value="RON53922.1"/>
    <property type="molecule type" value="Genomic_DNA"/>
</dbReference>
<dbReference type="SUPFAM" id="SSF51206">
    <property type="entry name" value="cAMP-binding domain-like"/>
    <property type="match status" value="1"/>
</dbReference>
<dbReference type="GO" id="GO:0008381">
    <property type="term" value="F:mechanosensitive monoatomic ion channel activity"/>
    <property type="evidence" value="ECO:0007669"/>
    <property type="project" value="InterPro"/>
</dbReference>
<dbReference type="InterPro" id="IPR006685">
    <property type="entry name" value="MscS_channel_2nd"/>
</dbReference>
<dbReference type="InterPro" id="IPR010920">
    <property type="entry name" value="LSM_dom_sf"/>
</dbReference>
<feature type="transmembrane region" description="Helical" evidence="5">
    <location>
        <begin position="108"/>
        <end position="127"/>
    </location>
</feature>
<keyword evidence="5" id="KW-0407">Ion channel</keyword>
<keyword evidence="5" id="KW-0813">Transport</keyword>
<protein>
    <recommendedName>
        <fullName evidence="5">Small-conductance mechanosensitive channel</fullName>
    </recommendedName>
</protein>
<dbReference type="InterPro" id="IPR018490">
    <property type="entry name" value="cNMP-bd_dom_sf"/>
</dbReference>
<comment type="subunit">
    <text evidence="5">Homoheptamer.</text>
</comment>
<dbReference type="Gene3D" id="1.10.287.1260">
    <property type="match status" value="1"/>
</dbReference>
<keyword evidence="5" id="KW-1003">Cell membrane</keyword>
<accession>A0A423KKI5</accession>
<dbReference type="InterPro" id="IPR045275">
    <property type="entry name" value="MscS_archaea/bacteria_type"/>
</dbReference>
<dbReference type="OrthoDB" id="9775207at2"/>
<dbReference type="InterPro" id="IPR000595">
    <property type="entry name" value="cNMP-bd_dom"/>
</dbReference>